<dbReference type="InterPro" id="IPR000169">
    <property type="entry name" value="Pept_cys_AS"/>
</dbReference>
<dbReference type="Pfam" id="PF08246">
    <property type="entry name" value="Inhibitor_I29"/>
    <property type="match status" value="1"/>
</dbReference>
<evidence type="ECO:0000256" key="7">
    <source>
        <dbReference type="ARBA" id="ARBA00036319"/>
    </source>
</evidence>
<dbReference type="InterPro" id="IPR025661">
    <property type="entry name" value="Pept_asp_AS"/>
</dbReference>
<feature type="domain" description="Cathepsin propeptide inhibitor" evidence="11">
    <location>
        <begin position="30"/>
        <end position="90"/>
    </location>
</feature>
<accession>A0A1J1IMC0</accession>
<evidence type="ECO:0000256" key="6">
    <source>
        <dbReference type="ARBA" id="ARBA00023157"/>
    </source>
</evidence>
<dbReference type="CDD" id="cd02248">
    <property type="entry name" value="Peptidase_C1A"/>
    <property type="match status" value="1"/>
</dbReference>
<evidence type="ECO:0000313" key="13">
    <source>
        <dbReference type="Proteomes" id="UP000183832"/>
    </source>
</evidence>
<feature type="signal peptide" evidence="9">
    <location>
        <begin position="1"/>
        <end position="21"/>
    </location>
</feature>
<dbReference type="InterPro" id="IPR039417">
    <property type="entry name" value="Peptidase_C1A_papain-like"/>
</dbReference>
<comment type="catalytic activity">
    <reaction evidence="7">
        <text>Specificity close to that of papain. As compared to cathepsin B, cathepsin L exhibits higher activity toward protein substrates, but has little activity on Z-Arg-Arg-NHMec, and no peptidyl-dipeptidase activity.</text>
        <dbReference type="EC" id="3.4.22.15"/>
    </reaction>
</comment>
<dbReference type="EMBL" id="CVRI01000055">
    <property type="protein sequence ID" value="CRL01389.1"/>
    <property type="molecule type" value="Genomic_DNA"/>
</dbReference>
<proteinExistence type="inferred from homology"/>
<dbReference type="InterPro" id="IPR038765">
    <property type="entry name" value="Papain-like_cys_pep_sf"/>
</dbReference>
<dbReference type="AlphaFoldDB" id="A0A1J1IMC0"/>
<dbReference type="PROSITE" id="PS00639">
    <property type="entry name" value="THIOL_PROTEASE_HIS"/>
    <property type="match status" value="1"/>
</dbReference>
<keyword evidence="5" id="KW-0865">Zymogen</keyword>
<dbReference type="InterPro" id="IPR013128">
    <property type="entry name" value="Peptidase_C1A"/>
</dbReference>
<evidence type="ECO:0000259" key="11">
    <source>
        <dbReference type="SMART" id="SM00848"/>
    </source>
</evidence>
<dbReference type="SMART" id="SM00848">
    <property type="entry name" value="Inhibitor_I29"/>
    <property type="match status" value="1"/>
</dbReference>
<gene>
    <name evidence="12" type="ORF">CLUMA_CG014421</name>
</gene>
<dbReference type="PROSITE" id="PS00139">
    <property type="entry name" value="THIOL_PROTEASE_CYS"/>
    <property type="match status" value="1"/>
</dbReference>
<evidence type="ECO:0000313" key="12">
    <source>
        <dbReference type="EMBL" id="CRL01389.1"/>
    </source>
</evidence>
<dbReference type="Pfam" id="PF00112">
    <property type="entry name" value="Peptidase_C1"/>
    <property type="match status" value="1"/>
</dbReference>
<keyword evidence="3" id="KW-0378">Hydrolase</keyword>
<feature type="chain" id="PRO_5018581268" description="cathepsin L" evidence="9">
    <location>
        <begin position="22"/>
        <end position="367"/>
    </location>
</feature>
<dbReference type="SMART" id="SM00645">
    <property type="entry name" value="Pept_C1"/>
    <property type="match status" value="1"/>
</dbReference>
<dbReference type="PRINTS" id="PR00705">
    <property type="entry name" value="PAPAIN"/>
</dbReference>
<evidence type="ECO:0000256" key="8">
    <source>
        <dbReference type="ARBA" id="ARBA00038911"/>
    </source>
</evidence>
<dbReference type="GO" id="GO:0004197">
    <property type="term" value="F:cysteine-type endopeptidase activity"/>
    <property type="evidence" value="ECO:0007669"/>
    <property type="project" value="UniProtKB-EC"/>
</dbReference>
<sequence>MNLNFLLVFLSSSIFINFSVGLSTNELREWEKFKVKFEKNYEHSEEDEIRSSLWKKNIEVVNGHNRKFMLGKVSYEMGINKFSDMSEDELKLYTNLKIEKKNAKFERKVTFEPTSKVAAELDWRSRGVVTDVKDQGQCGSCYAFSVTGAVEGQHAIATGKLISLSEQQIVDCTSRYYNYGCGGGYMPYTYNYIRDTGGLDTGNSYPYRGVQQSCRFNRNSIGAKVQSHDELYPTEDTLLKTVASVGPVSVAIHVQGSFYNHRSGVYDDYSCQAVNLNHAVLVVGYGTENGKDYWLVKNSWGKGWGEQGYIKMVRNKYNQCGIASYASVPRGVSDSNKNWVRHVNESATEMFGGIFWNIRMSQNNIDV</sequence>
<comment type="similarity">
    <text evidence="1">Belongs to the peptidase C1 family.</text>
</comment>
<keyword evidence="9" id="KW-0732">Signal</keyword>
<dbReference type="Proteomes" id="UP000183832">
    <property type="component" value="Unassembled WGS sequence"/>
</dbReference>
<organism evidence="12 13">
    <name type="scientific">Clunio marinus</name>
    <dbReference type="NCBI Taxonomy" id="568069"/>
    <lineage>
        <taxon>Eukaryota</taxon>
        <taxon>Metazoa</taxon>
        <taxon>Ecdysozoa</taxon>
        <taxon>Arthropoda</taxon>
        <taxon>Hexapoda</taxon>
        <taxon>Insecta</taxon>
        <taxon>Pterygota</taxon>
        <taxon>Neoptera</taxon>
        <taxon>Endopterygota</taxon>
        <taxon>Diptera</taxon>
        <taxon>Nematocera</taxon>
        <taxon>Chironomoidea</taxon>
        <taxon>Chironomidae</taxon>
        <taxon>Clunio</taxon>
    </lineage>
</organism>
<dbReference type="PANTHER" id="PTHR12411">
    <property type="entry name" value="CYSTEINE PROTEASE FAMILY C1-RELATED"/>
    <property type="match status" value="1"/>
</dbReference>
<evidence type="ECO:0000256" key="3">
    <source>
        <dbReference type="ARBA" id="ARBA00022801"/>
    </source>
</evidence>
<dbReference type="InterPro" id="IPR025660">
    <property type="entry name" value="Pept_his_AS"/>
</dbReference>
<name>A0A1J1IMC0_9DIPT</name>
<dbReference type="PROSITE" id="PS00640">
    <property type="entry name" value="THIOL_PROTEASE_ASN"/>
    <property type="match status" value="1"/>
</dbReference>
<dbReference type="STRING" id="568069.A0A1J1IMC0"/>
<evidence type="ECO:0000256" key="2">
    <source>
        <dbReference type="ARBA" id="ARBA00022670"/>
    </source>
</evidence>
<dbReference type="Gene3D" id="3.90.70.10">
    <property type="entry name" value="Cysteine proteinases"/>
    <property type="match status" value="1"/>
</dbReference>
<keyword evidence="4" id="KW-0788">Thiol protease</keyword>
<reference evidence="12 13" key="1">
    <citation type="submission" date="2015-04" db="EMBL/GenBank/DDBJ databases">
        <authorList>
            <person name="Syromyatnikov M.Y."/>
            <person name="Popov V.N."/>
        </authorList>
    </citation>
    <scope>NUCLEOTIDE SEQUENCE [LARGE SCALE GENOMIC DNA]</scope>
</reference>
<dbReference type="GO" id="GO:0006508">
    <property type="term" value="P:proteolysis"/>
    <property type="evidence" value="ECO:0007669"/>
    <property type="project" value="UniProtKB-KW"/>
</dbReference>
<keyword evidence="2" id="KW-0645">Protease</keyword>
<evidence type="ECO:0000256" key="9">
    <source>
        <dbReference type="SAM" id="SignalP"/>
    </source>
</evidence>
<keyword evidence="6" id="KW-1015">Disulfide bond</keyword>
<evidence type="ECO:0000256" key="1">
    <source>
        <dbReference type="ARBA" id="ARBA00008455"/>
    </source>
</evidence>
<evidence type="ECO:0000259" key="10">
    <source>
        <dbReference type="SMART" id="SM00645"/>
    </source>
</evidence>
<dbReference type="SUPFAM" id="SSF54001">
    <property type="entry name" value="Cysteine proteinases"/>
    <property type="match status" value="1"/>
</dbReference>
<dbReference type="FunFam" id="3.90.70.10:FF:000006">
    <property type="entry name" value="Cathepsin S"/>
    <property type="match status" value="1"/>
</dbReference>
<protein>
    <recommendedName>
        <fullName evidence="8">cathepsin L</fullName>
        <ecNumber evidence="8">3.4.22.15</ecNumber>
    </recommendedName>
</protein>
<feature type="domain" description="Peptidase C1A papain C-terminal" evidence="10">
    <location>
        <begin position="117"/>
        <end position="330"/>
    </location>
</feature>
<dbReference type="OrthoDB" id="10253408at2759"/>
<keyword evidence="13" id="KW-1185">Reference proteome</keyword>
<dbReference type="InterPro" id="IPR000668">
    <property type="entry name" value="Peptidase_C1A_C"/>
</dbReference>
<evidence type="ECO:0000256" key="5">
    <source>
        <dbReference type="ARBA" id="ARBA00023145"/>
    </source>
</evidence>
<evidence type="ECO:0000256" key="4">
    <source>
        <dbReference type="ARBA" id="ARBA00022807"/>
    </source>
</evidence>
<dbReference type="EC" id="3.4.22.15" evidence="8"/>
<dbReference type="InterPro" id="IPR013201">
    <property type="entry name" value="Prot_inhib_I29"/>
</dbReference>